<evidence type="ECO:0000313" key="3">
    <source>
        <dbReference type="Proteomes" id="UP001164653"/>
    </source>
</evidence>
<reference evidence="2" key="1">
    <citation type="submission" date="2022-11" db="EMBL/GenBank/DDBJ databases">
        <title>Dyadobacter pollutisoli sp. nov., isolated from plastic dumped soil.</title>
        <authorList>
            <person name="Kim J.M."/>
            <person name="Kim K.R."/>
            <person name="Lee J.K."/>
            <person name="Hao L."/>
            <person name="Jeon C.O."/>
        </authorList>
    </citation>
    <scope>NUCLEOTIDE SEQUENCE</scope>
    <source>
        <strain evidence="2">U1</strain>
    </source>
</reference>
<sequence length="81" mass="9192">MSAKLNEVDEKLKESIAKRITQLRVASGKRQSQFALENLELEKQVLQRLEAGRGASIYTINKFCKSIGISLSEFFNSEHFS</sequence>
<dbReference type="RefSeq" id="WP_244819625.1">
    <property type="nucleotide sequence ID" value="NZ_CP112998.1"/>
</dbReference>
<dbReference type="GO" id="GO:0003677">
    <property type="term" value="F:DNA binding"/>
    <property type="evidence" value="ECO:0007669"/>
    <property type="project" value="InterPro"/>
</dbReference>
<dbReference type="KEGG" id="dpf:ON006_04715"/>
<dbReference type="SUPFAM" id="SSF47413">
    <property type="entry name" value="lambda repressor-like DNA-binding domains"/>
    <property type="match status" value="1"/>
</dbReference>
<proteinExistence type="predicted"/>
<protein>
    <submittedName>
        <fullName evidence="2">Helix-turn-helix transcriptional regulator</fullName>
    </submittedName>
</protein>
<organism evidence="2 3">
    <name type="scientific">Dyadobacter pollutisoli</name>
    <dbReference type="NCBI Taxonomy" id="2910158"/>
    <lineage>
        <taxon>Bacteria</taxon>
        <taxon>Pseudomonadati</taxon>
        <taxon>Bacteroidota</taxon>
        <taxon>Cytophagia</taxon>
        <taxon>Cytophagales</taxon>
        <taxon>Spirosomataceae</taxon>
        <taxon>Dyadobacter</taxon>
    </lineage>
</organism>
<gene>
    <name evidence="2" type="ORF">ON006_04715</name>
</gene>
<feature type="domain" description="HTH cro/C1-type" evidence="1">
    <location>
        <begin position="20"/>
        <end position="74"/>
    </location>
</feature>
<evidence type="ECO:0000259" key="1">
    <source>
        <dbReference type="PROSITE" id="PS50943"/>
    </source>
</evidence>
<dbReference type="EMBL" id="CP112998">
    <property type="protein sequence ID" value="WAC13262.1"/>
    <property type="molecule type" value="Genomic_DNA"/>
</dbReference>
<keyword evidence="3" id="KW-1185">Reference proteome</keyword>
<dbReference type="PROSITE" id="PS50943">
    <property type="entry name" value="HTH_CROC1"/>
    <property type="match status" value="1"/>
</dbReference>
<accession>A0A9E8SQP2</accession>
<dbReference type="Proteomes" id="UP001164653">
    <property type="component" value="Chromosome"/>
</dbReference>
<dbReference type="InterPro" id="IPR001387">
    <property type="entry name" value="Cro/C1-type_HTH"/>
</dbReference>
<name>A0A9E8SQP2_9BACT</name>
<dbReference type="InterPro" id="IPR010982">
    <property type="entry name" value="Lambda_DNA-bd_dom_sf"/>
</dbReference>
<dbReference type="AlphaFoldDB" id="A0A9E8SQP2"/>
<dbReference type="Gene3D" id="1.10.260.40">
    <property type="entry name" value="lambda repressor-like DNA-binding domains"/>
    <property type="match status" value="1"/>
</dbReference>
<evidence type="ECO:0000313" key="2">
    <source>
        <dbReference type="EMBL" id="WAC13262.1"/>
    </source>
</evidence>